<dbReference type="SUPFAM" id="SSF49265">
    <property type="entry name" value="Fibronectin type III"/>
    <property type="match status" value="1"/>
</dbReference>
<dbReference type="PROSITE" id="PS50853">
    <property type="entry name" value="FN3"/>
    <property type="match status" value="1"/>
</dbReference>
<name>A0A8A4Z7K2_9MICO</name>
<dbReference type="Pfam" id="PF00395">
    <property type="entry name" value="SLH"/>
    <property type="match status" value="2"/>
</dbReference>
<dbReference type="PANTHER" id="PTHR13817">
    <property type="entry name" value="TITIN"/>
    <property type="match status" value="1"/>
</dbReference>
<dbReference type="AlphaFoldDB" id="A0A8A4Z7K2"/>
<dbReference type="RefSeq" id="WP_227422100.1">
    <property type="nucleotide sequence ID" value="NZ_CP071868.1"/>
</dbReference>
<dbReference type="InterPro" id="IPR013783">
    <property type="entry name" value="Ig-like_fold"/>
</dbReference>
<dbReference type="PROSITE" id="PS51272">
    <property type="entry name" value="SLH"/>
    <property type="match status" value="3"/>
</dbReference>
<sequence>MATLSGLTVAGLAAPGMAADPDPRVAGLHPFSVASAANTAIGSGAIFESATATRTAALLKGTATINSTAWSIAVYIAKTSDPVVTLTDSSKGVVRSIYLPADAQVTAGLDKALTVVQPDGVTAYETYKMAKLSATAWTSTNVIQTDLRNTGLLGGTRAAGISQLVGLIRTEEVAAAKIPHVLAVSIPDSMLKVGPVWPARLQDNNSATAYKGPIAMGTMMGIPPSVNLATLGLSAEGLALAKAFQDYGAYVVDRSETIALYTDPKSNATAVARMKSDYQKKLFPLLRIITNSTATNIAGGGTRRQPAAAEFYVAPPAPVAPGQPVVTSAAAGDRQATVGWTAPTSTGGSAITGYTVTSSSGTTSTTDGSARSAVVTGLTAGQSYTFTVTARNAVASGAVSTASSAVKLAYTDVAAGSAFAADVDWFVSTGLGTGLADGSFGAANANTRAEIAVQLYKLAGSPAVTATTSAFTDVPVSSPSFKAITWMAAQGITTGTLLADGTRVFSPNDQVSRAITAVFLYRAAGSPAFTAPATSPFTDVATTYSFYKEITWLVANGIAKGTTVPASTTYQPTAPTTRLVTATYLHRFDALA</sequence>
<keyword evidence="3" id="KW-0119">Carbohydrate metabolism</keyword>
<evidence type="ECO:0000256" key="2">
    <source>
        <dbReference type="ARBA" id="ARBA00023295"/>
    </source>
</evidence>
<dbReference type="SMART" id="SM00060">
    <property type="entry name" value="FN3"/>
    <property type="match status" value="1"/>
</dbReference>
<proteinExistence type="predicted"/>
<dbReference type="InterPro" id="IPR050964">
    <property type="entry name" value="Striated_Muscle_Regulatory"/>
</dbReference>
<dbReference type="PANTHER" id="PTHR13817:SF171">
    <property type="entry name" value="STRETCHIN-MLCK, ISOFORM U"/>
    <property type="match status" value="1"/>
</dbReference>
<accession>A0A8A4Z7K2</accession>
<evidence type="ECO:0000256" key="1">
    <source>
        <dbReference type="ARBA" id="ARBA00022737"/>
    </source>
</evidence>
<evidence type="ECO:0000256" key="3">
    <source>
        <dbReference type="ARBA" id="ARBA00023326"/>
    </source>
</evidence>
<dbReference type="EMBL" id="CP071868">
    <property type="protein sequence ID" value="QTE27880.1"/>
    <property type="molecule type" value="Genomic_DNA"/>
</dbReference>
<dbReference type="InterPro" id="IPR036116">
    <property type="entry name" value="FN3_sf"/>
</dbReference>
<keyword evidence="3" id="KW-0624">Polysaccharide degradation</keyword>
<feature type="domain" description="Fibronectin type-III" evidence="4">
    <location>
        <begin position="320"/>
        <end position="414"/>
    </location>
</feature>
<evidence type="ECO:0000313" key="6">
    <source>
        <dbReference type="EMBL" id="QTE27880.1"/>
    </source>
</evidence>
<dbReference type="Pfam" id="PF00041">
    <property type="entry name" value="fn3"/>
    <property type="match status" value="1"/>
</dbReference>
<organism evidence="6 7">
    <name type="scientific">Pengzhenrongella sicca</name>
    <dbReference type="NCBI Taxonomy" id="2819238"/>
    <lineage>
        <taxon>Bacteria</taxon>
        <taxon>Bacillati</taxon>
        <taxon>Actinomycetota</taxon>
        <taxon>Actinomycetes</taxon>
        <taxon>Micrococcales</taxon>
        <taxon>Pengzhenrongella</taxon>
    </lineage>
</organism>
<dbReference type="CDD" id="cd00063">
    <property type="entry name" value="FN3"/>
    <property type="match status" value="1"/>
</dbReference>
<reference evidence="6" key="1">
    <citation type="submission" date="2021-03" db="EMBL/GenBank/DDBJ databases">
        <title>Pengzhenrongella sicca gen. nov., sp. nov., a new member of suborder Micrococcineae isolated from High-Arctic tundra soil.</title>
        <authorList>
            <person name="Peng F."/>
        </authorList>
    </citation>
    <scope>NUCLEOTIDE SEQUENCE</scope>
    <source>
        <strain evidence="6">LRZ-2</strain>
    </source>
</reference>
<gene>
    <name evidence="6" type="ORF">J4E96_10675</name>
</gene>
<keyword evidence="2" id="KW-0378">Hydrolase</keyword>
<feature type="domain" description="SLH" evidence="5">
    <location>
        <begin position="467"/>
        <end position="534"/>
    </location>
</feature>
<evidence type="ECO:0000313" key="7">
    <source>
        <dbReference type="Proteomes" id="UP000663937"/>
    </source>
</evidence>
<evidence type="ECO:0000259" key="4">
    <source>
        <dbReference type="PROSITE" id="PS50853"/>
    </source>
</evidence>
<dbReference type="GO" id="GO:0000272">
    <property type="term" value="P:polysaccharide catabolic process"/>
    <property type="evidence" value="ECO:0007669"/>
    <property type="project" value="UniProtKB-KW"/>
</dbReference>
<keyword evidence="7" id="KW-1185">Reference proteome</keyword>
<dbReference type="InterPro" id="IPR003961">
    <property type="entry name" value="FN3_dom"/>
</dbReference>
<evidence type="ECO:0000259" key="5">
    <source>
        <dbReference type="PROSITE" id="PS51272"/>
    </source>
</evidence>
<dbReference type="InterPro" id="IPR001119">
    <property type="entry name" value="SLH_dom"/>
</dbReference>
<keyword evidence="1" id="KW-0677">Repeat</keyword>
<feature type="domain" description="SLH" evidence="5">
    <location>
        <begin position="406"/>
        <end position="466"/>
    </location>
</feature>
<dbReference type="GO" id="GO:0016798">
    <property type="term" value="F:hydrolase activity, acting on glycosyl bonds"/>
    <property type="evidence" value="ECO:0007669"/>
    <property type="project" value="UniProtKB-KW"/>
</dbReference>
<keyword evidence="2" id="KW-0326">Glycosidase</keyword>
<dbReference type="Gene3D" id="2.60.40.10">
    <property type="entry name" value="Immunoglobulins"/>
    <property type="match status" value="1"/>
</dbReference>
<dbReference type="KEGG" id="psic:J4E96_10675"/>
<protein>
    <submittedName>
        <fullName evidence="6">S-layer homology domain-containing protein</fullName>
    </submittedName>
</protein>
<dbReference type="Proteomes" id="UP000663937">
    <property type="component" value="Chromosome"/>
</dbReference>
<feature type="domain" description="SLH" evidence="5">
    <location>
        <begin position="535"/>
        <end position="592"/>
    </location>
</feature>